<evidence type="ECO:0000313" key="2">
    <source>
        <dbReference type="EMBL" id="THV38527.1"/>
    </source>
</evidence>
<name>A0A4S8Q2V5_9ACTN</name>
<proteinExistence type="predicted"/>
<accession>A0A4S8Q2V5</accession>
<protein>
    <recommendedName>
        <fullName evidence="4">ABC transporter permease</fullName>
    </recommendedName>
</protein>
<dbReference type="Pfam" id="PF06182">
    <property type="entry name" value="ABC2_membrane_6"/>
    <property type="match status" value="1"/>
</dbReference>
<reference evidence="2 3" key="2">
    <citation type="submission" date="2019-05" db="EMBL/GenBank/DDBJ databases">
        <title>Glycomyces buryatensis sp. nov.</title>
        <authorList>
            <person name="Nikitina E."/>
        </authorList>
    </citation>
    <scope>NUCLEOTIDE SEQUENCE [LARGE SCALE GENOMIC DNA]</scope>
    <source>
        <strain evidence="2 3">18</strain>
    </source>
</reference>
<feature type="transmembrane region" description="Helical" evidence="1">
    <location>
        <begin position="208"/>
        <end position="226"/>
    </location>
</feature>
<dbReference type="OrthoDB" id="9788195at2"/>
<dbReference type="Proteomes" id="UP000308760">
    <property type="component" value="Unassembled WGS sequence"/>
</dbReference>
<evidence type="ECO:0000313" key="3">
    <source>
        <dbReference type="Proteomes" id="UP000308760"/>
    </source>
</evidence>
<keyword evidence="1" id="KW-0472">Membrane</keyword>
<reference evidence="3" key="1">
    <citation type="submission" date="2019-04" db="EMBL/GenBank/DDBJ databases">
        <title>Nocardioides xinjiangensis sp. nov.</title>
        <authorList>
            <person name="Liu S."/>
        </authorList>
    </citation>
    <scope>NUCLEOTIDE SEQUENCE [LARGE SCALE GENOMIC DNA]</scope>
    <source>
        <strain evidence="3">18</strain>
    </source>
</reference>
<feature type="transmembrane region" description="Helical" evidence="1">
    <location>
        <begin position="232"/>
        <end position="253"/>
    </location>
</feature>
<dbReference type="InterPro" id="IPR010390">
    <property type="entry name" value="ABC-2_transporter-like"/>
</dbReference>
<keyword evidence="3" id="KW-1185">Reference proteome</keyword>
<feature type="transmembrane region" description="Helical" evidence="1">
    <location>
        <begin position="30"/>
        <end position="55"/>
    </location>
</feature>
<comment type="caution">
    <text evidence="2">The sequence shown here is derived from an EMBL/GenBank/DDBJ whole genome shotgun (WGS) entry which is preliminary data.</text>
</comment>
<feature type="transmembrane region" description="Helical" evidence="1">
    <location>
        <begin position="151"/>
        <end position="175"/>
    </location>
</feature>
<sequence>MEADVKRTSSTYTRLIAAQFRAITEYPADFWTMSAVVVIQQIVQVSFIAVVFANVSSIGGWGFHEMLMLIGFMVLADALTEIGWDGIWQVASEIVSGQLDYLMTRPAPVMMQVGASAIGMQAGANLTTGSIMLVVGWTGAGISPAYIPAAVLLYLCAVVVQLTIISMLCCASFWLKGPTVVFAFLGAQVQENVTRFPLNIYPKLVRNTMIWVIPFAFVNFIPVQILTGELPLSWLAIPPLVAAALFGLTVLVARSGLKRYESAGH</sequence>
<dbReference type="PANTHER" id="PTHR36833">
    <property type="entry name" value="SLR0610 PROTEIN-RELATED"/>
    <property type="match status" value="1"/>
</dbReference>
<gene>
    <name evidence="2" type="ORF">FAB82_18970</name>
</gene>
<evidence type="ECO:0000256" key="1">
    <source>
        <dbReference type="SAM" id="Phobius"/>
    </source>
</evidence>
<organism evidence="2 3">
    <name type="scientific">Glycomyces buryatensis</name>
    <dbReference type="NCBI Taxonomy" id="2570927"/>
    <lineage>
        <taxon>Bacteria</taxon>
        <taxon>Bacillati</taxon>
        <taxon>Actinomycetota</taxon>
        <taxon>Actinomycetes</taxon>
        <taxon>Glycomycetales</taxon>
        <taxon>Glycomycetaceae</taxon>
        <taxon>Glycomyces</taxon>
    </lineage>
</organism>
<dbReference type="AlphaFoldDB" id="A0A4S8Q2V5"/>
<dbReference type="EMBL" id="STGY01000067">
    <property type="protein sequence ID" value="THV38527.1"/>
    <property type="molecule type" value="Genomic_DNA"/>
</dbReference>
<keyword evidence="1" id="KW-1133">Transmembrane helix</keyword>
<keyword evidence="1" id="KW-0812">Transmembrane</keyword>
<dbReference type="PANTHER" id="PTHR36833:SF1">
    <property type="entry name" value="INTEGRAL MEMBRANE TRANSPORT PROTEIN"/>
    <property type="match status" value="1"/>
</dbReference>
<evidence type="ECO:0008006" key="4">
    <source>
        <dbReference type="Google" id="ProtNLM"/>
    </source>
</evidence>